<dbReference type="EMBL" id="BMKA01000006">
    <property type="protein sequence ID" value="GGA29637.1"/>
    <property type="molecule type" value="Genomic_DNA"/>
</dbReference>
<accession>A0A916R5N0</accession>
<gene>
    <name evidence="2" type="ORF">GCM10011498_33540</name>
</gene>
<dbReference type="Proteomes" id="UP000628017">
    <property type="component" value="Unassembled WGS sequence"/>
</dbReference>
<dbReference type="RefSeq" id="WP_188678080.1">
    <property type="nucleotide sequence ID" value="NZ_BMKA01000006.1"/>
</dbReference>
<dbReference type="InterPro" id="IPR029044">
    <property type="entry name" value="Nucleotide-diphossugar_trans"/>
</dbReference>
<evidence type="ECO:0000313" key="2">
    <source>
        <dbReference type="EMBL" id="GGA29637.1"/>
    </source>
</evidence>
<evidence type="ECO:0000259" key="1">
    <source>
        <dbReference type="Pfam" id="PF17994"/>
    </source>
</evidence>
<sequence>MITLQNIAFPDPDICTEIDLYVRLNNLVGLDRPSETLQFSAGGTADFGTYFNALSIGKWHKACALDNLWLELTGSGTLELEVYHALPDQSWNTQQCEILTLSGEATLVDISSYSETSQKGMIYFRLKALSDARLTGARFTTKRALSALPRLAVSITTFKRETAVQNTVKRLEGYLENHEYKENIHILVVDNGKSAQVSESPQTSYYPNDNLGGAGGFARGLQTAIKRDFTHVLFTDDDAAFPMESLHRSFVFLALATDSRTAIAGAMINNTHKWAMWENGAWFNQSCHPLHNFQDLRDLTALSKMEFESERDHYPTLYGGWWFFAFPVEHAQYHPYPFFVRGDDVSFSIANDFNITLLNGVVSFQDGFIEKENPLTWYLDLRSHMAHHLSLPSMEIGSTGVGKIGLKFLLRNIIKFQYDTMETCLLAWEDVMQGPEFFLNNKDMAERRGRIKSMVGNEVWRPVDASTLDNVADPHRRIPRWKLALYKFSLNGHLLPMLGAGTVVVAPQDRGSLHICWGARRITYLNTDRTKAYTTRRSAGRGIGLMWRGVKLFWKLRNSYPELVKDYRESYPRIAAASYWDEVYKDS</sequence>
<organism evidence="2 3">
    <name type="scientific">Neptunicoccus cionae</name>
    <dbReference type="NCBI Taxonomy" id="2035344"/>
    <lineage>
        <taxon>Bacteria</taxon>
        <taxon>Pseudomonadati</taxon>
        <taxon>Pseudomonadota</taxon>
        <taxon>Alphaproteobacteria</taxon>
        <taxon>Rhodobacterales</taxon>
        <taxon>Paracoccaceae</taxon>
        <taxon>Neptunicoccus</taxon>
    </lineage>
</organism>
<dbReference type="AlphaFoldDB" id="A0A916R5N0"/>
<protein>
    <submittedName>
        <fullName evidence="2">Glycosyl transferase</fullName>
    </submittedName>
</protein>
<dbReference type="GO" id="GO:0016740">
    <property type="term" value="F:transferase activity"/>
    <property type="evidence" value="ECO:0007669"/>
    <property type="project" value="UniProtKB-KW"/>
</dbReference>
<feature type="domain" description="Galactofuranosyltransferase GlfT2 N-terminal" evidence="1">
    <location>
        <begin position="35"/>
        <end position="141"/>
    </location>
</feature>
<evidence type="ECO:0000313" key="3">
    <source>
        <dbReference type="Proteomes" id="UP000628017"/>
    </source>
</evidence>
<keyword evidence="2" id="KW-0808">Transferase</keyword>
<proteinExistence type="predicted"/>
<dbReference type="SUPFAM" id="SSF53448">
    <property type="entry name" value="Nucleotide-diphospho-sugar transferases"/>
    <property type="match status" value="1"/>
</dbReference>
<dbReference type="Pfam" id="PF17994">
    <property type="entry name" value="Glft2_N"/>
    <property type="match status" value="1"/>
</dbReference>
<dbReference type="InterPro" id="IPR040492">
    <property type="entry name" value="GlfT2_N"/>
</dbReference>
<reference evidence="2" key="2">
    <citation type="submission" date="2020-09" db="EMBL/GenBank/DDBJ databases">
        <authorList>
            <person name="Sun Q."/>
            <person name="Zhou Y."/>
        </authorList>
    </citation>
    <scope>NUCLEOTIDE SEQUENCE</scope>
    <source>
        <strain evidence="2">CGMCC 1.15880</strain>
    </source>
</reference>
<keyword evidence="3" id="KW-1185">Reference proteome</keyword>
<dbReference type="Gene3D" id="3.90.550.60">
    <property type="match status" value="1"/>
</dbReference>
<reference evidence="2" key="1">
    <citation type="journal article" date="2014" name="Int. J. Syst. Evol. Microbiol.">
        <title>Complete genome sequence of Corynebacterium casei LMG S-19264T (=DSM 44701T), isolated from a smear-ripened cheese.</title>
        <authorList>
            <consortium name="US DOE Joint Genome Institute (JGI-PGF)"/>
            <person name="Walter F."/>
            <person name="Albersmeier A."/>
            <person name="Kalinowski J."/>
            <person name="Ruckert C."/>
        </authorList>
    </citation>
    <scope>NUCLEOTIDE SEQUENCE</scope>
    <source>
        <strain evidence="2">CGMCC 1.15880</strain>
    </source>
</reference>
<comment type="caution">
    <text evidence="2">The sequence shown here is derived from an EMBL/GenBank/DDBJ whole genome shotgun (WGS) entry which is preliminary data.</text>
</comment>
<name>A0A916R5N0_9RHOB</name>